<dbReference type="InterPro" id="IPR014721">
    <property type="entry name" value="Ribsml_uS5_D2-typ_fold_subgr"/>
</dbReference>
<dbReference type="OrthoDB" id="9763467at2"/>
<dbReference type="GO" id="GO:0032300">
    <property type="term" value="C:mismatch repair complex"/>
    <property type="evidence" value="ECO:0007669"/>
    <property type="project" value="InterPro"/>
</dbReference>
<dbReference type="InterPro" id="IPR014790">
    <property type="entry name" value="MutL_C"/>
</dbReference>
<dbReference type="GO" id="GO:0016887">
    <property type="term" value="F:ATP hydrolysis activity"/>
    <property type="evidence" value="ECO:0007669"/>
    <property type="project" value="InterPro"/>
</dbReference>
<keyword evidence="4 5" id="KW-0234">DNA repair</keyword>
<dbReference type="PANTHER" id="PTHR10073:SF12">
    <property type="entry name" value="DNA MISMATCH REPAIR PROTEIN MLH1"/>
    <property type="match status" value="1"/>
</dbReference>
<dbReference type="AlphaFoldDB" id="A0A517LU97"/>
<dbReference type="InterPro" id="IPR020568">
    <property type="entry name" value="Ribosomal_Su5_D2-typ_SF"/>
</dbReference>
<dbReference type="InterPro" id="IPR013507">
    <property type="entry name" value="DNA_mismatch_S5_2-like"/>
</dbReference>
<reference evidence="9 10" key="1">
    <citation type="submission" date="2019-02" db="EMBL/GenBank/DDBJ databases">
        <title>Deep-cultivation of Planctomycetes and their phenomic and genomic characterization uncovers novel biology.</title>
        <authorList>
            <person name="Wiegand S."/>
            <person name="Jogler M."/>
            <person name="Boedeker C."/>
            <person name="Pinto D."/>
            <person name="Vollmers J."/>
            <person name="Rivas-Marin E."/>
            <person name="Kohn T."/>
            <person name="Peeters S.H."/>
            <person name="Heuer A."/>
            <person name="Rast P."/>
            <person name="Oberbeckmann S."/>
            <person name="Bunk B."/>
            <person name="Jeske O."/>
            <person name="Meyerdierks A."/>
            <person name="Storesund J.E."/>
            <person name="Kallscheuer N."/>
            <person name="Luecker S."/>
            <person name="Lage O.M."/>
            <person name="Pohl T."/>
            <person name="Merkel B.J."/>
            <person name="Hornburger P."/>
            <person name="Mueller R.-W."/>
            <person name="Bruemmer F."/>
            <person name="Labrenz M."/>
            <person name="Spormann A.M."/>
            <person name="Op den Camp H."/>
            <person name="Overmann J."/>
            <person name="Amann R."/>
            <person name="Jetten M.S.M."/>
            <person name="Mascher T."/>
            <person name="Medema M.H."/>
            <person name="Devos D.P."/>
            <person name="Kaster A.-K."/>
            <person name="Ovreas L."/>
            <person name="Rohde M."/>
            <person name="Galperin M.Y."/>
            <person name="Jogler C."/>
        </authorList>
    </citation>
    <scope>NUCLEOTIDE SEQUENCE [LARGE SCALE GENOMIC DNA]</scope>
    <source>
        <strain evidence="9 10">EC9</strain>
    </source>
</reference>
<dbReference type="KEGG" id="ruv:EC9_03530"/>
<evidence type="ECO:0000259" key="7">
    <source>
        <dbReference type="SMART" id="SM00853"/>
    </source>
</evidence>
<dbReference type="InterPro" id="IPR038973">
    <property type="entry name" value="MutL/Mlh/Pms-like"/>
</dbReference>
<keyword evidence="3 5" id="KW-0227">DNA damage</keyword>
<dbReference type="EMBL" id="CP036261">
    <property type="protein sequence ID" value="QDS86193.1"/>
    <property type="molecule type" value="Genomic_DNA"/>
</dbReference>
<comment type="function">
    <text evidence="5">This protein is involved in the repair of mismatches in DNA. It is required for dam-dependent methyl-directed DNA mismatch repair. May act as a 'molecular matchmaker', a protein that promotes the formation of a stable complex between two or more DNA-binding proteins in an ATP-dependent manner without itself being part of a final effector complex.</text>
</comment>
<evidence type="ECO:0000256" key="6">
    <source>
        <dbReference type="SAM" id="MobiDB-lite"/>
    </source>
</evidence>
<dbReference type="NCBIfam" id="TIGR00585">
    <property type="entry name" value="mutl"/>
    <property type="match status" value="1"/>
</dbReference>
<organism evidence="9 10">
    <name type="scientific">Rosistilla ulvae</name>
    <dbReference type="NCBI Taxonomy" id="1930277"/>
    <lineage>
        <taxon>Bacteria</taxon>
        <taxon>Pseudomonadati</taxon>
        <taxon>Planctomycetota</taxon>
        <taxon>Planctomycetia</taxon>
        <taxon>Pirellulales</taxon>
        <taxon>Pirellulaceae</taxon>
        <taxon>Rosistilla</taxon>
    </lineage>
</organism>
<feature type="region of interest" description="Disordered" evidence="6">
    <location>
        <begin position="338"/>
        <end position="450"/>
    </location>
</feature>
<evidence type="ECO:0000256" key="1">
    <source>
        <dbReference type="ARBA" id="ARBA00006082"/>
    </source>
</evidence>
<gene>
    <name evidence="5 9" type="primary">mutL</name>
    <name evidence="9" type="ORF">EC9_03530</name>
</gene>
<feature type="domain" description="MutL C-terminal dimerisation" evidence="7">
    <location>
        <begin position="466"/>
        <end position="609"/>
    </location>
</feature>
<dbReference type="PANTHER" id="PTHR10073">
    <property type="entry name" value="DNA MISMATCH REPAIR PROTEIN MLH, PMS, MUTL"/>
    <property type="match status" value="1"/>
</dbReference>
<keyword evidence="10" id="KW-1185">Reference proteome</keyword>
<dbReference type="GO" id="GO:0030983">
    <property type="term" value="F:mismatched DNA binding"/>
    <property type="evidence" value="ECO:0007669"/>
    <property type="project" value="InterPro"/>
</dbReference>
<evidence type="ECO:0000256" key="4">
    <source>
        <dbReference type="ARBA" id="ARBA00023204"/>
    </source>
</evidence>
<dbReference type="InterPro" id="IPR036890">
    <property type="entry name" value="HATPase_C_sf"/>
</dbReference>
<dbReference type="SUPFAM" id="SSF118116">
    <property type="entry name" value="DNA mismatch repair protein MutL"/>
    <property type="match status" value="1"/>
</dbReference>
<dbReference type="GO" id="GO:0005524">
    <property type="term" value="F:ATP binding"/>
    <property type="evidence" value="ECO:0007669"/>
    <property type="project" value="InterPro"/>
</dbReference>
<dbReference type="Gene3D" id="3.30.230.10">
    <property type="match status" value="1"/>
</dbReference>
<dbReference type="Pfam" id="PF13589">
    <property type="entry name" value="HATPase_c_3"/>
    <property type="match status" value="1"/>
</dbReference>
<dbReference type="SUPFAM" id="SSF55874">
    <property type="entry name" value="ATPase domain of HSP90 chaperone/DNA topoisomerase II/histidine kinase"/>
    <property type="match status" value="1"/>
</dbReference>
<dbReference type="InterPro" id="IPR020667">
    <property type="entry name" value="DNA_mismatch_repair_MutL"/>
</dbReference>
<dbReference type="FunFam" id="3.30.565.10:FF:000003">
    <property type="entry name" value="DNA mismatch repair endonuclease MutL"/>
    <property type="match status" value="1"/>
</dbReference>
<dbReference type="SUPFAM" id="SSF54211">
    <property type="entry name" value="Ribosomal protein S5 domain 2-like"/>
    <property type="match status" value="1"/>
</dbReference>
<dbReference type="Gene3D" id="3.30.1370.100">
    <property type="entry name" value="MutL, C-terminal domain, regulatory subdomain"/>
    <property type="match status" value="1"/>
</dbReference>
<name>A0A517LU97_9BACT</name>
<dbReference type="SMART" id="SM01340">
    <property type="entry name" value="DNA_mis_repair"/>
    <property type="match status" value="1"/>
</dbReference>
<protein>
    <recommendedName>
        <fullName evidence="2 5">DNA mismatch repair protein MutL</fullName>
    </recommendedName>
</protein>
<proteinExistence type="inferred from homology"/>
<dbReference type="SMART" id="SM00853">
    <property type="entry name" value="MutL_C"/>
    <property type="match status" value="1"/>
</dbReference>
<sequence>MPTIRQLPPNLVNKIAAGEVIERPASVVKELLENSIDAGSTRIEVHLEAGGADLIRISDNGCGIAEEQMTLAVTSHATSKLPDEDSLFHVGTLGFRGEALASIASVSQMIIRSRTPDAAGGSEMLIHGGVIDPPAPCGCPVGTVMEVRNLFFNTPVRRKFMRTPQTETSHIVEAFTRIALANPQVHMVLQNGNRVVHDLPATEQIRERIRAFFGDEIASGLIPISGDNGEVKLTGFVCDPSVSRGNNRMQYLFLNGRHIRDRALQHALGEAYRGLLMVGRFPICFINLDMPSDLVDVNVHPTKLEVRFTESGRIYSQLLQTLRHKFLTSDLTARVGNSISSNAPEAAEPKAEAVESPNDLEQRQRQDVIQWARSSDSASDRDLPNIRPSIRSLPGELPDFQPFPGGARAVSPAGDRDGDSFGTPFEPSPRLPGAEVGGDGDAAQHDQGDGAMRVDGLHSSKPHSHLGYQVHNRYLVTQDETGMVVVDQHALHERILYERVREKVLNGSLETQKLLVPEPVSLTPSEAAAALEAKELLAQVGIEIEPFGGDTVVVSAYPAMLAKLRPEDMLRQALESLICAGKDPEVRDLLDHLLHTIACKAAIKAGDRLTSEEITSLLEQRDMYQDTHHCPHGRPTALFFSREELDRMFGRMGARKVNPTGHK</sequence>
<dbReference type="InterPro" id="IPR042120">
    <property type="entry name" value="MutL_C_dimsub"/>
</dbReference>
<evidence type="ECO:0000256" key="2">
    <source>
        <dbReference type="ARBA" id="ARBA00021975"/>
    </source>
</evidence>
<dbReference type="Gene3D" id="3.30.565.10">
    <property type="entry name" value="Histidine kinase-like ATPase, C-terminal domain"/>
    <property type="match status" value="1"/>
</dbReference>
<accession>A0A517LU97</accession>
<dbReference type="Pfam" id="PF01119">
    <property type="entry name" value="DNA_mis_repair"/>
    <property type="match status" value="1"/>
</dbReference>
<dbReference type="CDD" id="cd00782">
    <property type="entry name" value="MutL_Trans"/>
    <property type="match status" value="1"/>
</dbReference>
<dbReference type="GO" id="GO:0006298">
    <property type="term" value="P:mismatch repair"/>
    <property type="evidence" value="ECO:0007669"/>
    <property type="project" value="UniProtKB-UniRule"/>
</dbReference>
<dbReference type="InterPro" id="IPR002099">
    <property type="entry name" value="MutL/Mlh/PMS"/>
</dbReference>
<evidence type="ECO:0000256" key="3">
    <source>
        <dbReference type="ARBA" id="ARBA00022763"/>
    </source>
</evidence>
<evidence type="ECO:0000313" key="9">
    <source>
        <dbReference type="EMBL" id="QDS86193.1"/>
    </source>
</evidence>
<dbReference type="CDD" id="cd16926">
    <property type="entry name" value="HATPase_MutL-MLH-PMS-like"/>
    <property type="match status" value="1"/>
</dbReference>
<feature type="domain" description="DNA mismatch repair protein S5" evidence="8">
    <location>
        <begin position="209"/>
        <end position="327"/>
    </location>
</feature>
<dbReference type="InterPro" id="IPR037198">
    <property type="entry name" value="MutL_C_sf"/>
</dbReference>
<dbReference type="RefSeq" id="WP_145341809.1">
    <property type="nucleotide sequence ID" value="NZ_CP036261.1"/>
</dbReference>
<dbReference type="Pfam" id="PF08676">
    <property type="entry name" value="MutL_C"/>
    <property type="match status" value="1"/>
</dbReference>
<dbReference type="HAMAP" id="MF_00149">
    <property type="entry name" value="DNA_mis_repair"/>
    <property type="match status" value="1"/>
</dbReference>
<dbReference type="Gene3D" id="3.30.1540.20">
    <property type="entry name" value="MutL, C-terminal domain, dimerisation subdomain"/>
    <property type="match status" value="1"/>
</dbReference>
<evidence type="ECO:0000313" key="10">
    <source>
        <dbReference type="Proteomes" id="UP000319557"/>
    </source>
</evidence>
<dbReference type="InterPro" id="IPR014762">
    <property type="entry name" value="DNA_mismatch_repair_CS"/>
</dbReference>
<dbReference type="GO" id="GO:0140664">
    <property type="term" value="F:ATP-dependent DNA damage sensor activity"/>
    <property type="evidence" value="ECO:0007669"/>
    <property type="project" value="InterPro"/>
</dbReference>
<dbReference type="PROSITE" id="PS00058">
    <property type="entry name" value="DNA_MISMATCH_REPAIR_1"/>
    <property type="match status" value="1"/>
</dbReference>
<comment type="similarity">
    <text evidence="1 5">Belongs to the DNA mismatch repair MutL/HexB family.</text>
</comment>
<evidence type="ECO:0000256" key="5">
    <source>
        <dbReference type="HAMAP-Rule" id="MF_00149"/>
    </source>
</evidence>
<evidence type="ECO:0000259" key="8">
    <source>
        <dbReference type="SMART" id="SM01340"/>
    </source>
</evidence>
<dbReference type="Proteomes" id="UP000319557">
    <property type="component" value="Chromosome"/>
</dbReference>
<dbReference type="InterPro" id="IPR042121">
    <property type="entry name" value="MutL_C_regsub"/>
</dbReference>